<feature type="domain" description="Protein kinase" evidence="16">
    <location>
        <begin position="19"/>
        <end position="273"/>
    </location>
</feature>
<accession>A0A1S3TW82</accession>
<dbReference type="GO" id="GO:0005524">
    <property type="term" value="F:ATP binding"/>
    <property type="evidence" value="ECO:0007669"/>
    <property type="project" value="UniProtKB-UniRule"/>
</dbReference>
<evidence type="ECO:0000256" key="7">
    <source>
        <dbReference type="ARBA" id="ARBA00022777"/>
    </source>
</evidence>
<sequence length="470" mass="53114">MQKELQKMEQKGGVLLQKYELGRLLGQGTFAKVYHGRNLITGMNVAIKVIDKEKILKVGLVDQIKREVAVMRLIRHRHVVELYEVMATKTKIFFVMEHAKGGELFNKVIKGRLKVDTARKYFQQLISAVDYCHSRGVCHRDLKPENLLLDENDNLMVSDFGLSALTESKRQDGLLHTTCGTPAYVAPEVISRKGYDGMKADIWSCGVILFVLLAGHLPFHDSNLMEMYRKISKGVFKFPKWFAPDVRRLLSRVLDTNPKTRISIAGIMKCSWFKVRLENPAITATENQEPAPAPAPLNADGIVEACECENDGPPIAVAKHELTKPCNLNAFAIISFSTGFDLSGMFEDSVPMKEMRFMSNKPASSIISKLEEICKRVCLKVRKKDGGLLKLEGSKEGRKGSLGVDAEIFEITPQLHMVELRKCNGDTMEYQKLFTQDIRPALEDIVWTWQGEQPQQEQHHHEEHQPSHTA</sequence>
<evidence type="ECO:0000259" key="16">
    <source>
        <dbReference type="PROSITE" id="PS50011"/>
    </source>
</evidence>
<name>A0A1S3TW82_VIGRR</name>
<evidence type="ECO:0000256" key="13">
    <source>
        <dbReference type="RuleBase" id="RU000304"/>
    </source>
</evidence>
<keyword evidence="4 13" id="KW-0723">Serine/threonine-protein kinase</keyword>
<feature type="transmembrane region" description="Helical" evidence="15">
    <location>
        <begin position="200"/>
        <end position="219"/>
    </location>
</feature>
<organism evidence="20">
    <name type="scientific">Vigna radiata var. radiata</name>
    <name type="common">Mung bean</name>
    <name type="synonym">Phaseolus aureus</name>
    <dbReference type="NCBI Taxonomy" id="3916"/>
    <lineage>
        <taxon>Eukaryota</taxon>
        <taxon>Viridiplantae</taxon>
        <taxon>Streptophyta</taxon>
        <taxon>Embryophyta</taxon>
        <taxon>Tracheophyta</taxon>
        <taxon>Spermatophyta</taxon>
        <taxon>Magnoliopsida</taxon>
        <taxon>eudicotyledons</taxon>
        <taxon>Gunneridae</taxon>
        <taxon>Pentapetalae</taxon>
        <taxon>rosids</taxon>
        <taxon>fabids</taxon>
        <taxon>Fabales</taxon>
        <taxon>Fabaceae</taxon>
        <taxon>Papilionoideae</taxon>
        <taxon>50 kb inversion clade</taxon>
        <taxon>NPAAA clade</taxon>
        <taxon>indigoferoid/millettioid clade</taxon>
        <taxon>Phaseoleae</taxon>
        <taxon>Vigna</taxon>
    </lineage>
</organism>
<dbReference type="Pfam" id="PF03822">
    <property type="entry name" value="NAF"/>
    <property type="match status" value="1"/>
</dbReference>
<dbReference type="FunFam" id="3.30.310.80:FF:000005">
    <property type="entry name" value="Non-specific serine/threonine protein kinase"/>
    <property type="match status" value="1"/>
</dbReference>
<dbReference type="SMART" id="SM00220">
    <property type="entry name" value="S_TKc"/>
    <property type="match status" value="1"/>
</dbReference>
<feature type="binding site" evidence="12">
    <location>
        <position position="48"/>
    </location>
    <ligand>
        <name>ATP</name>
        <dbReference type="ChEBI" id="CHEBI:30616"/>
    </ligand>
</feature>
<dbReference type="GO" id="GO:0004674">
    <property type="term" value="F:protein serine/threonine kinase activity"/>
    <property type="evidence" value="ECO:0007669"/>
    <property type="project" value="UniProtKB-KW"/>
</dbReference>
<comment type="cofactor">
    <cofactor evidence="1">
        <name>Mn(2+)</name>
        <dbReference type="ChEBI" id="CHEBI:29035"/>
    </cofactor>
</comment>
<dbReference type="EC" id="2.7.11.1" evidence="3"/>
<evidence type="ECO:0000256" key="10">
    <source>
        <dbReference type="ARBA" id="ARBA00047899"/>
    </source>
</evidence>
<dbReference type="Gene3D" id="1.10.510.10">
    <property type="entry name" value="Transferase(Phosphotransferase) domain 1"/>
    <property type="match status" value="1"/>
</dbReference>
<dbReference type="InterPro" id="IPR008271">
    <property type="entry name" value="Ser/Thr_kinase_AS"/>
</dbReference>
<reference evidence="19 20" key="2">
    <citation type="submission" date="2023-09" db="UniProtKB">
        <authorList>
            <consortium name="RefSeq"/>
        </authorList>
    </citation>
    <scope>IDENTIFICATION</scope>
    <source>
        <tissue evidence="19 20">Leaf</tissue>
    </source>
</reference>
<keyword evidence="5" id="KW-0808">Transferase</keyword>
<comment type="catalytic activity">
    <reaction evidence="10">
        <text>L-threonyl-[protein] + ATP = O-phospho-L-threonyl-[protein] + ADP + H(+)</text>
        <dbReference type="Rhea" id="RHEA:46608"/>
        <dbReference type="Rhea" id="RHEA-COMP:11060"/>
        <dbReference type="Rhea" id="RHEA-COMP:11605"/>
        <dbReference type="ChEBI" id="CHEBI:15378"/>
        <dbReference type="ChEBI" id="CHEBI:30013"/>
        <dbReference type="ChEBI" id="CHEBI:30616"/>
        <dbReference type="ChEBI" id="CHEBI:61977"/>
        <dbReference type="ChEBI" id="CHEBI:456216"/>
        <dbReference type="EC" id="2.7.11.1"/>
    </reaction>
</comment>
<evidence type="ECO:0000256" key="6">
    <source>
        <dbReference type="ARBA" id="ARBA00022741"/>
    </source>
</evidence>
<dbReference type="InterPro" id="IPR004041">
    <property type="entry name" value="NAF_dom"/>
</dbReference>
<dbReference type="FunFam" id="3.30.200.20:FF:000096">
    <property type="entry name" value="Non-specific serine/threonine protein kinase"/>
    <property type="match status" value="1"/>
</dbReference>
<dbReference type="KEGG" id="vra:106759376"/>
<evidence type="ECO:0000313" key="19">
    <source>
        <dbReference type="RefSeq" id="XP_014498011.1"/>
    </source>
</evidence>
<gene>
    <name evidence="19 20" type="primary">LOC106759376</name>
</gene>
<dbReference type="FunFam" id="1.10.510.10:FF:000279">
    <property type="entry name" value="Non-specific serine/threonine protein kinase"/>
    <property type="match status" value="1"/>
</dbReference>
<keyword evidence="7 19" id="KW-0418">Kinase</keyword>
<evidence type="ECO:0000313" key="20">
    <source>
        <dbReference type="RefSeq" id="XP_014498012.1"/>
    </source>
</evidence>
<dbReference type="PROSITE" id="PS00108">
    <property type="entry name" value="PROTEIN_KINASE_ST"/>
    <property type="match status" value="1"/>
</dbReference>
<evidence type="ECO:0000313" key="18">
    <source>
        <dbReference type="Proteomes" id="UP000087766"/>
    </source>
</evidence>
<feature type="domain" description="NAF" evidence="17">
    <location>
        <begin position="323"/>
        <end position="347"/>
    </location>
</feature>
<dbReference type="InterPro" id="IPR011009">
    <property type="entry name" value="Kinase-like_dom_sf"/>
</dbReference>
<dbReference type="SUPFAM" id="SSF56112">
    <property type="entry name" value="Protein kinase-like (PK-like)"/>
    <property type="match status" value="1"/>
</dbReference>
<dbReference type="Pfam" id="PF00069">
    <property type="entry name" value="Pkinase"/>
    <property type="match status" value="1"/>
</dbReference>
<comment type="similarity">
    <text evidence="2">Belongs to the protein kinase superfamily. CAMK Ser/Thr protein kinase family. SNF1 subfamily.</text>
</comment>
<dbReference type="PANTHER" id="PTHR43895">
    <property type="entry name" value="CALCIUM/CALMODULIN-DEPENDENT PROTEIN KINASE KINASE-RELATED"/>
    <property type="match status" value="1"/>
</dbReference>
<evidence type="ECO:0000256" key="1">
    <source>
        <dbReference type="ARBA" id="ARBA00001936"/>
    </source>
</evidence>
<keyword evidence="9" id="KW-0464">Manganese</keyword>
<evidence type="ECO:0000256" key="14">
    <source>
        <dbReference type="SAM" id="MobiDB-lite"/>
    </source>
</evidence>
<evidence type="ECO:0000256" key="4">
    <source>
        <dbReference type="ARBA" id="ARBA00022527"/>
    </source>
</evidence>
<dbReference type="STRING" id="3916.A0A1S3TW82"/>
<evidence type="ECO:0000256" key="12">
    <source>
        <dbReference type="PROSITE-ProRule" id="PRU10141"/>
    </source>
</evidence>
<dbReference type="Proteomes" id="UP000087766">
    <property type="component" value="Chromosome 4"/>
</dbReference>
<dbReference type="InterPro" id="IPR000719">
    <property type="entry name" value="Prot_kinase_dom"/>
</dbReference>
<dbReference type="InterPro" id="IPR018451">
    <property type="entry name" value="NAF/FISL_domain"/>
</dbReference>
<evidence type="ECO:0000256" key="15">
    <source>
        <dbReference type="SAM" id="Phobius"/>
    </source>
</evidence>
<dbReference type="AlphaFoldDB" id="A0A1S3TW82"/>
<evidence type="ECO:0000256" key="8">
    <source>
        <dbReference type="ARBA" id="ARBA00022840"/>
    </source>
</evidence>
<dbReference type="PROSITE" id="PS50011">
    <property type="entry name" value="PROTEIN_KINASE_DOM"/>
    <property type="match status" value="1"/>
</dbReference>
<keyword evidence="18" id="KW-1185">Reference proteome</keyword>
<dbReference type="InterPro" id="IPR017441">
    <property type="entry name" value="Protein_kinase_ATP_BS"/>
</dbReference>
<evidence type="ECO:0000259" key="17">
    <source>
        <dbReference type="PROSITE" id="PS50816"/>
    </source>
</evidence>
<feature type="compositionally biased region" description="Basic and acidic residues" evidence="14">
    <location>
        <begin position="457"/>
        <end position="470"/>
    </location>
</feature>
<dbReference type="RefSeq" id="XP_014498012.1">
    <property type="nucleotide sequence ID" value="XM_014642526.2"/>
</dbReference>
<dbReference type="OrthoDB" id="193931at2759"/>
<keyword evidence="15" id="KW-0472">Membrane</keyword>
<dbReference type="RefSeq" id="XP_014498011.1">
    <property type="nucleotide sequence ID" value="XM_014642525.2"/>
</dbReference>
<dbReference type="PROSITE" id="PS50816">
    <property type="entry name" value="NAF"/>
    <property type="match status" value="1"/>
</dbReference>
<evidence type="ECO:0000256" key="9">
    <source>
        <dbReference type="ARBA" id="ARBA00023211"/>
    </source>
</evidence>
<feature type="region of interest" description="Disordered" evidence="14">
    <location>
        <begin position="451"/>
        <end position="470"/>
    </location>
</feature>
<evidence type="ECO:0000256" key="5">
    <source>
        <dbReference type="ARBA" id="ARBA00022679"/>
    </source>
</evidence>
<keyword evidence="6 12" id="KW-0547">Nucleotide-binding</keyword>
<dbReference type="PROSITE" id="PS00107">
    <property type="entry name" value="PROTEIN_KINASE_ATP"/>
    <property type="match status" value="1"/>
</dbReference>
<keyword evidence="15" id="KW-1133">Transmembrane helix</keyword>
<dbReference type="PANTHER" id="PTHR43895:SF28">
    <property type="entry name" value="CBL-INTERACTING SERINE_THREONINE-PROTEIN KINASE 15"/>
    <property type="match status" value="1"/>
</dbReference>
<protein>
    <recommendedName>
        <fullName evidence="3">non-specific serine/threonine protein kinase</fullName>
        <ecNumber evidence="3">2.7.11.1</ecNumber>
    </recommendedName>
</protein>
<keyword evidence="15" id="KW-0812">Transmembrane</keyword>
<comment type="catalytic activity">
    <reaction evidence="11">
        <text>L-seryl-[protein] + ATP = O-phospho-L-seryl-[protein] + ADP + H(+)</text>
        <dbReference type="Rhea" id="RHEA:17989"/>
        <dbReference type="Rhea" id="RHEA-COMP:9863"/>
        <dbReference type="Rhea" id="RHEA-COMP:11604"/>
        <dbReference type="ChEBI" id="CHEBI:15378"/>
        <dbReference type="ChEBI" id="CHEBI:29999"/>
        <dbReference type="ChEBI" id="CHEBI:30616"/>
        <dbReference type="ChEBI" id="CHEBI:83421"/>
        <dbReference type="ChEBI" id="CHEBI:456216"/>
        <dbReference type="EC" id="2.7.11.1"/>
    </reaction>
</comment>
<reference evidence="18" key="1">
    <citation type="journal article" date="2014" name="Nat. Commun.">
        <title>Genome sequence of mungbean and insights into evolution within Vigna species.</title>
        <authorList>
            <person name="Kang Y.J."/>
            <person name="Kim S.K."/>
            <person name="Kim M.Y."/>
            <person name="Lestari P."/>
            <person name="Kim K.H."/>
            <person name="Ha B.K."/>
            <person name="Jun T.H."/>
            <person name="Hwang W.J."/>
            <person name="Lee T."/>
            <person name="Lee J."/>
            <person name="Shim S."/>
            <person name="Yoon M.Y."/>
            <person name="Jang Y.E."/>
            <person name="Han K.S."/>
            <person name="Taeprayoon P."/>
            <person name="Yoon N."/>
            <person name="Somta P."/>
            <person name="Tanya P."/>
            <person name="Kim K.S."/>
            <person name="Gwag J.G."/>
            <person name="Moon J.K."/>
            <person name="Lee Y.H."/>
            <person name="Park B.S."/>
            <person name="Bombarely A."/>
            <person name="Doyle J.J."/>
            <person name="Jackson S.A."/>
            <person name="Schafleitner R."/>
            <person name="Srinives P."/>
            <person name="Varshney R.K."/>
            <person name="Lee S.H."/>
        </authorList>
    </citation>
    <scope>NUCLEOTIDE SEQUENCE [LARGE SCALE GENOMIC DNA]</scope>
    <source>
        <strain evidence="18">cv. VC1973A</strain>
    </source>
</reference>
<dbReference type="GO" id="GO:0007165">
    <property type="term" value="P:signal transduction"/>
    <property type="evidence" value="ECO:0007669"/>
    <property type="project" value="InterPro"/>
</dbReference>
<proteinExistence type="inferred from homology"/>
<dbReference type="GeneID" id="106759376"/>
<evidence type="ECO:0000256" key="11">
    <source>
        <dbReference type="ARBA" id="ARBA00048679"/>
    </source>
</evidence>
<dbReference type="Gene3D" id="3.30.310.80">
    <property type="entry name" value="Kinase associated domain 1, KA1"/>
    <property type="match status" value="1"/>
</dbReference>
<evidence type="ECO:0000256" key="3">
    <source>
        <dbReference type="ARBA" id="ARBA00012513"/>
    </source>
</evidence>
<keyword evidence="8 12" id="KW-0067">ATP-binding</keyword>
<evidence type="ECO:0000256" key="2">
    <source>
        <dbReference type="ARBA" id="ARBA00006234"/>
    </source>
</evidence>
<dbReference type="CDD" id="cd12195">
    <property type="entry name" value="CIPK_C"/>
    <property type="match status" value="1"/>
</dbReference>
<dbReference type="CDD" id="cd14663">
    <property type="entry name" value="STKc_SnRK3"/>
    <property type="match status" value="1"/>
</dbReference>